<dbReference type="AlphaFoldDB" id="A0AAW1PZ21"/>
<evidence type="ECO:0008006" key="3">
    <source>
        <dbReference type="Google" id="ProtNLM"/>
    </source>
</evidence>
<dbReference type="EMBL" id="JALJOR010000008">
    <property type="protein sequence ID" value="KAK9813104.1"/>
    <property type="molecule type" value="Genomic_DNA"/>
</dbReference>
<evidence type="ECO:0000313" key="2">
    <source>
        <dbReference type="Proteomes" id="UP001489004"/>
    </source>
</evidence>
<keyword evidence="2" id="KW-1185">Reference proteome</keyword>
<reference evidence="1 2" key="1">
    <citation type="journal article" date="2024" name="Nat. Commun.">
        <title>Phylogenomics reveals the evolutionary origins of lichenization in chlorophyte algae.</title>
        <authorList>
            <person name="Puginier C."/>
            <person name="Libourel C."/>
            <person name="Otte J."/>
            <person name="Skaloud P."/>
            <person name="Haon M."/>
            <person name="Grisel S."/>
            <person name="Petersen M."/>
            <person name="Berrin J.G."/>
            <person name="Delaux P.M."/>
            <person name="Dal Grande F."/>
            <person name="Keller J."/>
        </authorList>
    </citation>
    <scope>NUCLEOTIDE SEQUENCE [LARGE SCALE GENOMIC DNA]</scope>
    <source>
        <strain evidence="1 2">SAG 2043</strain>
    </source>
</reference>
<gene>
    <name evidence="1" type="ORF">WJX72_009139</name>
</gene>
<dbReference type="Gene3D" id="1.10.3460.10">
    <property type="entry name" value="Chlorophyll a/b binding protein domain"/>
    <property type="match status" value="1"/>
</dbReference>
<sequence length="119" mass="12766">MAFALCSPYLPAPRSLSGRRGPQPDKTACSGQRAQLQRAVTVQATSDFTPQRPPKGVTLPKQKPSVSPAIFGFVENAERINSRAAMIGFFGLLILELVANKGILEMLGFTVGQGLGFEF</sequence>
<evidence type="ECO:0000313" key="1">
    <source>
        <dbReference type="EMBL" id="KAK9813104.1"/>
    </source>
</evidence>
<organism evidence="1 2">
    <name type="scientific">[Myrmecia] bisecta</name>
    <dbReference type="NCBI Taxonomy" id="41462"/>
    <lineage>
        <taxon>Eukaryota</taxon>
        <taxon>Viridiplantae</taxon>
        <taxon>Chlorophyta</taxon>
        <taxon>core chlorophytes</taxon>
        <taxon>Trebouxiophyceae</taxon>
        <taxon>Trebouxiales</taxon>
        <taxon>Trebouxiaceae</taxon>
        <taxon>Myrmecia</taxon>
    </lineage>
</organism>
<dbReference type="SUPFAM" id="SSF103511">
    <property type="entry name" value="Chlorophyll a-b binding protein"/>
    <property type="match status" value="1"/>
</dbReference>
<dbReference type="Proteomes" id="UP001489004">
    <property type="component" value="Unassembled WGS sequence"/>
</dbReference>
<accession>A0AAW1PZ21</accession>
<name>A0AAW1PZ21_9CHLO</name>
<proteinExistence type="predicted"/>
<comment type="caution">
    <text evidence="1">The sequence shown here is derived from an EMBL/GenBank/DDBJ whole genome shotgun (WGS) entry which is preliminary data.</text>
</comment>
<protein>
    <recommendedName>
        <fullName evidence="3">High light inducible protein</fullName>
    </recommendedName>
</protein>